<keyword evidence="1" id="KW-0472">Membrane</keyword>
<protein>
    <recommendedName>
        <fullName evidence="4">J domain-containing protein</fullName>
    </recommendedName>
</protein>
<dbReference type="InterPro" id="IPR001623">
    <property type="entry name" value="DnaJ_domain"/>
</dbReference>
<dbReference type="EMBL" id="MTYJ01000292">
    <property type="protein sequence ID" value="OWA52910.1"/>
    <property type="molecule type" value="Genomic_DNA"/>
</dbReference>
<reference evidence="3" key="1">
    <citation type="submission" date="2017-01" db="EMBL/GenBank/DDBJ databases">
        <title>Comparative genomics of anhydrobiosis in the tardigrade Hypsibius dujardini.</title>
        <authorList>
            <person name="Yoshida Y."/>
            <person name="Koutsovoulos G."/>
            <person name="Laetsch D."/>
            <person name="Stevens L."/>
            <person name="Kumar S."/>
            <person name="Horikawa D."/>
            <person name="Ishino K."/>
            <person name="Komine S."/>
            <person name="Tomita M."/>
            <person name="Blaxter M."/>
            <person name="Arakawa K."/>
        </authorList>
    </citation>
    <scope>NUCLEOTIDE SEQUENCE [LARGE SCALE GENOMIC DNA]</scope>
    <source>
        <strain evidence="3">Z151</strain>
    </source>
</reference>
<gene>
    <name evidence="2" type="ORF">BV898_17352</name>
</gene>
<feature type="transmembrane region" description="Helical" evidence="1">
    <location>
        <begin position="53"/>
        <end position="74"/>
    </location>
</feature>
<keyword evidence="1" id="KW-1133">Transmembrane helix</keyword>
<proteinExistence type="predicted"/>
<organism evidence="2 3">
    <name type="scientific">Hypsibius exemplaris</name>
    <name type="common">Freshwater tardigrade</name>
    <dbReference type="NCBI Taxonomy" id="2072580"/>
    <lineage>
        <taxon>Eukaryota</taxon>
        <taxon>Metazoa</taxon>
        <taxon>Ecdysozoa</taxon>
        <taxon>Tardigrada</taxon>
        <taxon>Eutardigrada</taxon>
        <taxon>Parachela</taxon>
        <taxon>Hypsibioidea</taxon>
        <taxon>Hypsibiidae</taxon>
        <taxon>Hypsibius</taxon>
    </lineage>
</organism>
<name>A0A9X6RMC7_HYPEX</name>
<accession>A0A9X6RMC7</accession>
<dbReference type="Proteomes" id="UP000192578">
    <property type="component" value="Unassembled WGS sequence"/>
</dbReference>
<evidence type="ECO:0000313" key="2">
    <source>
        <dbReference type="EMBL" id="OWA52910.1"/>
    </source>
</evidence>
<dbReference type="SUPFAM" id="SSF46565">
    <property type="entry name" value="Chaperone J-domain"/>
    <property type="match status" value="1"/>
</dbReference>
<dbReference type="AlphaFoldDB" id="A0A9X6RMC7"/>
<evidence type="ECO:0000256" key="1">
    <source>
        <dbReference type="SAM" id="Phobius"/>
    </source>
</evidence>
<keyword evidence="1" id="KW-0812">Transmembrane</keyword>
<dbReference type="OrthoDB" id="442087at2759"/>
<evidence type="ECO:0000313" key="3">
    <source>
        <dbReference type="Proteomes" id="UP000192578"/>
    </source>
</evidence>
<sequence length="75" mass="8584">MDFIFSGTWCRVHFKEKDSSSEVVLKKQYRKLALVLHPDKDKAPARHSSGFTLFLQLTPLLLFLGLSLLSSLTYI</sequence>
<keyword evidence="3" id="KW-1185">Reference proteome</keyword>
<dbReference type="Gene3D" id="1.10.287.110">
    <property type="entry name" value="DnaJ domain"/>
    <property type="match status" value="1"/>
</dbReference>
<dbReference type="CDD" id="cd06257">
    <property type="entry name" value="DnaJ"/>
    <property type="match status" value="1"/>
</dbReference>
<comment type="caution">
    <text evidence="2">The sequence shown here is derived from an EMBL/GenBank/DDBJ whole genome shotgun (WGS) entry which is preliminary data.</text>
</comment>
<dbReference type="InterPro" id="IPR036869">
    <property type="entry name" value="J_dom_sf"/>
</dbReference>
<evidence type="ECO:0008006" key="4">
    <source>
        <dbReference type="Google" id="ProtNLM"/>
    </source>
</evidence>